<proteinExistence type="predicted"/>
<feature type="non-terminal residue" evidence="1">
    <location>
        <position position="1"/>
    </location>
</feature>
<evidence type="ECO:0000313" key="2">
    <source>
        <dbReference type="Proteomes" id="UP000793456"/>
    </source>
</evidence>
<dbReference type="EMBL" id="CM011683">
    <property type="protein sequence ID" value="TMS14150.1"/>
    <property type="molecule type" value="Genomic_DNA"/>
</dbReference>
<sequence>VEPKDVMVCLTTRTLITRGESVTTPLSVDQGLDVRDAFVKGIYGRLFVWIVDKINAAICRPPSCESSIVRRSIGLLDIFGFENFIVN</sequence>
<dbReference type="Proteomes" id="UP000793456">
    <property type="component" value="Chromosome X"/>
</dbReference>
<evidence type="ECO:0000313" key="1">
    <source>
        <dbReference type="EMBL" id="TMS14150.1"/>
    </source>
</evidence>
<organism evidence="1 2">
    <name type="scientific">Larimichthys crocea</name>
    <name type="common">Large yellow croaker</name>
    <name type="synonym">Pseudosciaena crocea</name>
    <dbReference type="NCBI Taxonomy" id="215358"/>
    <lineage>
        <taxon>Eukaryota</taxon>
        <taxon>Metazoa</taxon>
        <taxon>Chordata</taxon>
        <taxon>Craniata</taxon>
        <taxon>Vertebrata</taxon>
        <taxon>Euteleostomi</taxon>
        <taxon>Actinopterygii</taxon>
        <taxon>Neopterygii</taxon>
        <taxon>Teleostei</taxon>
        <taxon>Neoteleostei</taxon>
        <taxon>Acanthomorphata</taxon>
        <taxon>Eupercaria</taxon>
        <taxon>Sciaenidae</taxon>
        <taxon>Larimichthys</taxon>
    </lineage>
</organism>
<name>A0ACD3R431_LARCR</name>
<comment type="caution">
    <text evidence="1">The sequence shown here is derived from an EMBL/GenBank/DDBJ whole genome shotgun (WGS) entry which is preliminary data.</text>
</comment>
<keyword evidence="2" id="KW-1185">Reference proteome</keyword>
<gene>
    <name evidence="1" type="ORF">E3U43_022630</name>
</gene>
<reference evidence="1" key="1">
    <citation type="submission" date="2018-11" db="EMBL/GenBank/DDBJ databases">
        <title>The sequence and de novo assembly of Larimichthys crocea genome using PacBio and Hi-C technologies.</title>
        <authorList>
            <person name="Xu P."/>
            <person name="Chen B."/>
            <person name="Zhou Z."/>
            <person name="Ke Q."/>
            <person name="Wu Y."/>
            <person name="Bai H."/>
            <person name="Pu F."/>
        </authorList>
    </citation>
    <scope>NUCLEOTIDE SEQUENCE</scope>
    <source>
        <tissue evidence="1">Muscle</tissue>
    </source>
</reference>
<protein>
    <submittedName>
        <fullName evidence="1">Uncharacterized protein</fullName>
    </submittedName>
</protein>
<accession>A0ACD3R431</accession>
<feature type="non-terminal residue" evidence="1">
    <location>
        <position position="87"/>
    </location>
</feature>